<comment type="caution">
    <text evidence="2">The sequence shown here is derived from an EMBL/GenBank/DDBJ whole genome shotgun (WGS) entry which is preliminary data.</text>
</comment>
<dbReference type="EMBL" id="NXGI01000016">
    <property type="protein sequence ID" value="PRM96819.1"/>
    <property type="molecule type" value="Genomic_DNA"/>
</dbReference>
<dbReference type="AlphaFoldDB" id="A0A2S9TDD1"/>
<sequence length="68" mass="8245">MAYALYINDINEKARLHDEDCNRVHQHGKKGGDKGEYRYFEDYDDAWNYMNRHLDDYDCNDCRYCNPS</sequence>
<accession>A0A2S9TDD1</accession>
<evidence type="ECO:0000313" key="2">
    <source>
        <dbReference type="EMBL" id="PRM96819.1"/>
    </source>
</evidence>
<organism evidence="2 4">
    <name type="scientific">Aliarcobacter cryaerophilus</name>
    <dbReference type="NCBI Taxonomy" id="28198"/>
    <lineage>
        <taxon>Bacteria</taxon>
        <taxon>Pseudomonadati</taxon>
        <taxon>Campylobacterota</taxon>
        <taxon>Epsilonproteobacteria</taxon>
        <taxon>Campylobacterales</taxon>
        <taxon>Arcobacteraceae</taxon>
        <taxon>Aliarcobacter</taxon>
    </lineage>
</organism>
<gene>
    <name evidence="2" type="ORF">CJ670_07375</name>
    <name evidence="1" type="ORF">CJ671_08890</name>
</gene>
<reference evidence="3 4" key="1">
    <citation type="submission" date="2017-09" db="EMBL/GenBank/DDBJ databases">
        <title>Reassesment of A. cryaerophilus.</title>
        <authorList>
            <person name="Perez-Cataluna A."/>
            <person name="Collado L."/>
            <person name="Salgado O."/>
            <person name="Lefinanco V."/>
            <person name="Figueras M.J."/>
        </authorList>
    </citation>
    <scope>NUCLEOTIDE SEQUENCE [LARGE SCALE GENOMIC DNA]</scope>
    <source>
        <strain evidence="2 4">LMG 9065</strain>
        <strain evidence="1 3">LMG 9871</strain>
    </source>
</reference>
<dbReference type="RefSeq" id="WP_105912355.1">
    <property type="nucleotide sequence ID" value="NZ_JAODDJ010000005.1"/>
</dbReference>
<evidence type="ECO:0000313" key="4">
    <source>
        <dbReference type="Proteomes" id="UP000239151"/>
    </source>
</evidence>
<dbReference type="Proteomes" id="UP000239151">
    <property type="component" value="Unassembled WGS sequence"/>
</dbReference>
<protein>
    <submittedName>
        <fullName evidence="2">Uncharacterized protein</fullName>
    </submittedName>
</protein>
<evidence type="ECO:0000313" key="3">
    <source>
        <dbReference type="Proteomes" id="UP000238649"/>
    </source>
</evidence>
<dbReference type="EMBL" id="NXGH01000029">
    <property type="protein sequence ID" value="PRM88482.1"/>
    <property type="molecule type" value="Genomic_DNA"/>
</dbReference>
<proteinExistence type="predicted"/>
<name>A0A2S9TDD1_9BACT</name>
<dbReference type="Proteomes" id="UP000238649">
    <property type="component" value="Unassembled WGS sequence"/>
</dbReference>
<evidence type="ECO:0000313" key="1">
    <source>
        <dbReference type="EMBL" id="PRM88482.1"/>
    </source>
</evidence>